<dbReference type="GO" id="GO:0006355">
    <property type="term" value="P:regulation of DNA-templated transcription"/>
    <property type="evidence" value="ECO:0007669"/>
    <property type="project" value="InterPro"/>
</dbReference>
<feature type="region of interest" description="Disordered" evidence="7">
    <location>
        <begin position="66"/>
        <end position="88"/>
    </location>
</feature>
<keyword evidence="3" id="KW-0805">Transcription regulation</keyword>
<dbReference type="InterPro" id="IPR036638">
    <property type="entry name" value="HLH_DNA-bd_sf"/>
</dbReference>
<dbReference type="GO" id="GO:0046983">
    <property type="term" value="F:protein dimerization activity"/>
    <property type="evidence" value="ECO:0007669"/>
    <property type="project" value="InterPro"/>
</dbReference>
<evidence type="ECO:0008006" key="11">
    <source>
        <dbReference type="Google" id="ProtNLM"/>
    </source>
</evidence>
<organism evidence="9 10">
    <name type="scientific">Gossypium darwinii</name>
    <name type="common">Darwin's cotton</name>
    <name type="synonym">Gossypium barbadense var. darwinii</name>
    <dbReference type="NCBI Taxonomy" id="34276"/>
    <lineage>
        <taxon>Eukaryota</taxon>
        <taxon>Viridiplantae</taxon>
        <taxon>Streptophyta</taxon>
        <taxon>Embryophyta</taxon>
        <taxon>Tracheophyta</taxon>
        <taxon>Spermatophyta</taxon>
        <taxon>Magnoliopsida</taxon>
        <taxon>eudicotyledons</taxon>
        <taxon>Gunneridae</taxon>
        <taxon>Pentapetalae</taxon>
        <taxon>rosids</taxon>
        <taxon>malvids</taxon>
        <taxon>Malvales</taxon>
        <taxon>Malvaceae</taxon>
        <taxon>Malvoideae</taxon>
        <taxon>Gossypium</taxon>
    </lineage>
</organism>
<dbReference type="PANTHER" id="PTHR38546:SF6">
    <property type="entry name" value="TRANSCRIPTION FACTOR PRE3-LIKE"/>
    <property type="match status" value="1"/>
</dbReference>
<evidence type="ECO:0000256" key="1">
    <source>
        <dbReference type="ARBA" id="ARBA00004123"/>
    </source>
</evidence>
<evidence type="ECO:0000256" key="4">
    <source>
        <dbReference type="ARBA" id="ARBA00023163"/>
    </source>
</evidence>
<accession>A0A5D2B8F7</accession>
<evidence type="ECO:0000256" key="2">
    <source>
        <dbReference type="ARBA" id="ARBA00022604"/>
    </source>
</evidence>
<dbReference type="PANTHER" id="PTHR38546">
    <property type="entry name" value="DNA BINDING PROTEIN"/>
    <property type="match status" value="1"/>
</dbReference>
<dbReference type="AlphaFoldDB" id="A0A5D2B8F7"/>
<gene>
    <name evidence="9" type="ORF">ES288_D09G024300v1</name>
</gene>
<feature type="transmembrane region" description="Helical" evidence="8">
    <location>
        <begin position="12"/>
        <end position="34"/>
    </location>
</feature>
<comment type="subcellular location">
    <subcellularLocation>
        <location evidence="1">Nucleus</location>
    </subcellularLocation>
</comment>
<feature type="compositionally biased region" description="Low complexity" evidence="7">
    <location>
        <begin position="67"/>
        <end position="84"/>
    </location>
</feature>
<evidence type="ECO:0000256" key="6">
    <source>
        <dbReference type="SAM" id="Coils"/>
    </source>
</evidence>
<dbReference type="Proteomes" id="UP000323506">
    <property type="component" value="Chromosome D09"/>
</dbReference>
<name>A0A5D2B8F7_GOSDA</name>
<feature type="coiled-coil region" evidence="6">
    <location>
        <begin position="94"/>
        <end position="139"/>
    </location>
</feature>
<keyword evidence="8" id="KW-0472">Membrane</keyword>
<keyword evidence="2" id="KW-0341">Growth regulation</keyword>
<dbReference type="Pfam" id="PF23174">
    <property type="entry name" value="bHLH_ILI"/>
    <property type="match status" value="1"/>
</dbReference>
<evidence type="ECO:0000313" key="9">
    <source>
        <dbReference type="EMBL" id="TYG52393.1"/>
    </source>
</evidence>
<proteinExistence type="predicted"/>
<protein>
    <recommendedName>
        <fullName evidence="11">BHLH domain-containing protein</fullName>
    </recommendedName>
</protein>
<dbReference type="InterPro" id="IPR044293">
    <property type="entry name" value="PRE"/>
</dbReference>
<dbReference type="SUPFAM" id="SSF47459">
    <property type="entry name" value="HLH, helix-loop-helix DNA-binding domain"/>
    <property type="match status" value="1"/>
</dbReference>
<reference evidence="9 10" key="1">
    <citation type="submission" date="2019-06" db="EMBL/GenBank/DDBJ databases">
        <title>WGS assembly of Gossypium darwinii.</title>
        <authorList>
            <person name="Chen Z.J."/>
            <person name="Sreedasyam A."/>
            <person name="Ando A."/>
            <person name="Song Q."/>
            <person name="De L."/>
            <person name="Hulse-Kemp A."/>
            <person name="Ding M."/>
            <person name="Ye W."/>
            <person name="Kirkbride R."/>
            <person name="Jenkins J."/>
            <person name="Plott C."/>
            <person name="Lovell J."/>
            <person name="Lin Y.-M."/>
            <person name="Vaughn R."/>
            <person name="Liu B."/>
            <person name="Li W."/>
            <person name="Simpson S."/>
            <person name="Scheffler B."/>
            <person name="Saski C."/>
            <person name="Grover C."/>
            <person name="Hu G."/>
            <person name="Conover J."/>
            <person name="Carlson J."/>
            <person name="Shu S."/>
            <person name="Boston L."/>
            <person name="Williams M."/>
            <person name="Peterson D."/>
            <person name="Mcgee K."/>
            <person name="Jones D."/>
            <person name="Wendel J."/>
            <person name="Stelly D."/>
            <person name="Grimwood J."/>
            <person name="Schmutz J."/>
        </authorList>
    </citation>
    <scope>NUCLEOTIDE SEQUENCE [LARGE SCALE GENOMIC DNA]</scope>
    <source>
        <strain evidence="9">1808015.09</strain>
    </source>
</reference>
<evidence type="ECO:0000256" key="7">
    <source>
        <dbReference type="SAM" id="MobiDB-lite"/>
    </source>
</evidence>
<dbReference type="GO" id="GO:0005634">
    <property type="term" value="C:nucleus"/>
    <property type="evidence" value="ECO:0007669"/>
    <property type="project" value="UniProtKB-SubCell"/>
</dbReference>
<dbReference type="GO" id="GO:0040008">
    <property type="term" value="P:regulation of growth"/>
    <property type="evidence" value="ECO:0007669"/>
    <property type="project" value="InterPro"/>
</dbReference>
<dbReference type="InterPro" id="IPR044172">
    <property type="entry name" value="ILI2-like"/>
</dbReference>
<evidence type="ECO:0000313" key="10">
    <source>
        <dbReference type="Proteomes" id="UP000323506"/>
    </source>
</evidence>
<keyword evidence="6" id="KW-0175">Coiled coil</keyword>
<keyword evidence="4" id="KW-0804">Transcription</keyword>
<keyword evidence="8" id="KW-1133">Transmembrane helix</keyword>
<keyword evidence="10" id="KW-1185">Reference proteome</keyword>
<keyword evidence="8" id="KW-0812">Transmembrane</keyword>
<dbReference type="Gene3D" id="4.10.280.10">
    <property type="entry name" value="Helix-loop-helix DNA-binding domain"/>
    <property type="match status" value="1"/>
</dbReference>
<sequence length="158" mass="18199">MSLNLCFPIKYSIYTMSLVQIFLYINTILGYYSIHHLYKHLLLSVTKYTTEKNSITKHQLSLCTTMSSKRSSGRSNERSSGSRSNENEDFSLRLRELLSTNKKKKRNAAKLLDETCNHIKKLNGEVDDLSNRISELLNSSETESSNINANILRQFLQQ</sequence>
<evidence type="ECO:0000256" key="8">
    <source>
        <dbReference type="SAM" id="Phobius"/>
    </source>
</evidence>
<evidence type="ECO:0000256" key="3">
    <source>
        <dbReference type="ARBA" id="ARBA00023015"/>
    </source>
</evidence>
<dbReference type="EMBL" id="CM017709">
    <property type="protein sequence ID" value="TYG52393.1"/>
    <property type="molecule type" value="Genomic_DNA"/>
</dbReference>
<evidence type="ECO:0000256" key="5">
    <source>
        <dbReference type="ARBA" id="ARBA00023242"/>
    </source>
</evidence>
<keyword evidence="5" id="KW-0539">Nucleus</keyword>